<proteinExistence type="predicted"/>
<comment type="caution">
    <text evidence="1">The sequence shown here is derived from an EMBL/GenBank/DDBJ whole genome shotgun (WGS) entry which is preliminary data.</text>
</comment>
<accession>A0AA86Q2B5</accession>
<keyword evidence="3" id="KW-1185">Reference proteome</keyword>
<evidence type="ECO:0000313" key="3">
    <source>
        <dbReference type="Proteomes" id="UP001642409"/>
    </source>
</evidence>
<organism evidence="1">
    <name type="scientific">Hexamita inflata</name>
    <dbReference type="NCBI Taxonomy" id="28002"/>
    <lineage>
        <taxon>Eukaryota</taxon>
        <taxon>Metamonada</taxon>
        <taxon>Diplomonadida</taxon>
        <taxon>Hexamitidae</taxon>
        <taxon>Hexamitinae</taxon>
        <taxon>Hexamita</taxon>
    </lineage>
</organism>
<dbReference type="EMBL" id="CATOUU010000816">
    <property type="protein sequence ID" value="CAI9950641.1"/>
    <property type="molecule type" value="Genomic_DNA"/>
</dbReference>
<gene>
    <name evidence="1" type="ORF">HINF_LOCUS38286</name>
    <name evidence="2" type="ORF">HINF_LOCUS56863</name>
</gene>
<protein>
    <submittedName>
        <fullName evidence="2">Hypothetical_protein</fullName>
    </submittedName>
</protein>
<dbReference type="Proteomes" id="UP001642409">
    <property type="component" value="Unassembled WGS sequence"/>
</dbReference>
<name>A0AA86Q2B5_9EUKA</name>
<reference evidence="2 3" key="2">
    <citation type="submission" date="2024-07" db="EMBL/GenBank/DDBJ databases">
        <authorList>
            <person name="Akdeniz Z."/>
        </authorList>
    </citation>
    <scope>NUCLEOTIDE SEQUENCE [LARGE SCALE GENOMIC DNA]</scope>
</reference>
<reference evidence="1" key="1">
    <citation type="submission" date="2023-06" db="EMBL/GenBank/DDBJ databases">
        <authorList>
            <person name="Kurt Z."/>
        </authorList>
    </citation>
    <scope>NUCLEOTIDE SEQUENCE</scope>
</reference>
<sequence>MKTIQKNLLQKQQVHLKKVIKENSEKYIDQMGYLMQQQMDQGNINNIMCELLHATNVVQYFYNYPRLFTLLKDFDEETFCFALNSITIDSVMASNYVIIDLFINKIVLPKILQADIIKNQQYTSQTDMEIVKNQVYKFGEYQELILSAIRNIASEQDTVKYSIDVFIPYIFQTYQIIVMLEPLQDKDNKIYAKLQQTISIITRQLAINNQLEKIEKLLDTFCLLKLYPSYALYYYLQYQFSQKYFETLIQSQLSLQITSRIHSKLMNKILSTDYEYIIILCKYVAQSSDYQQIFLTKILEFCLDHLLMDSDSVINKLLEFGIDEIEIGKQSLQNILINYNGYVKDQVLYEIQQTLYEHGAAKIFKVMHYETTALFQCLILLCWNNGGISGSMDDYEDLW</sequence>
<evidence type="ECO:0000313" key="2">
    <source>
        <dbReference type="EMBL" id="CAL6074730.1"/>
    </source>
</evidence>
<evidence type="ECO:0000313" key="1">
    <source>
        <dbReference type="EMBL" id="CAI9950641.1"/>
    </source>
</evidence>
<dbReference type="AlphaFoldDB" id="A0AA86Q2B5"/>
<dbReference type="EMBL" id="CAXDID020000310">
    <property type="protein sequence ID" value="CAL6074730.1"/>
    <property type="molecule type" value="Genomic_DNA"/>
</dbReference>